<evidence type="ECO:0000256" key="1">
    <source>
        <dbReference type="ARBA" id="ARBA00022679"/>
    </source>
</evidence>
<dbReference type="OrthoDB" id="5835829at2759"/>
<gene>
    <name evidence="4" type="ORF">M7I_8014</name>
</gene>
<dbReference type="PANTHER" id="PTHR48050:SF13">
    <property type="entry name" value="STEROL 3-BETA-GLUCOSYLTRANSFERASE UGT80A2"/>
    <property type="match status" value="1"/>
</dbReference>
<dbReference type="GO" id="GO:0016906">
    <property type="term" value="F:sterol 3-beta-glucosyltransferase activity"/>
    <property type="evidence" value="ECO:0007669"/>
    <property type="project" value="UniProtKB-ARBA"/>
</dbReference>
<dbReference type="Gene3D" id="3.40.50.2000">
    <property type="entry name" value="Glycogen Phosphorylase B"/>
    <property type="match status" value="2"/>
</dbReference>
<keyword evidence="1 4" id="KW-0808">Transferase</keyword>
<dbReference type="AlphaFoldDB" id="H0EYV4"/>
<dbReference type="Pfam" id="PF06722">
    <property type="entry name" value="EryCIII-like_C"/>
    <property type="match status" value="1"/>
</dbReference>
<feature type="compositionally biased region" description="Polar residues" evidence="2">
    <location>
        <begin position="499"/>
        <end position="526"/>
    </location>
</feature>
<dbReference type="InterPro" id="IPR002213">
    <property type="entry name" value="UDP_glucos_trans"/>
</dbReference>
<dbReference type="CDD" id="cd03784">
    <property type="entry name" value="GT1_Gtf-like"/>
    <property type="match status" value="1"/>
</dbReference>
<feature type="compositionally biased region" description="Basic and acidic residues" evidence="2">
    <location>
        <begin position="807"/>
        <end position="820"/>
    </location>
</feature>
<dbReference type="InterPro" id="IPR050426">
    <property type="entry name" value="Glycosyltransferase_28"/>
</dbReference>
<dbReference type="InterPro" id="IPR010610">
    <property type="entry name" value="EryCIII-like_C"/>
</dbReference>
<dbReference type="InParanoid" id="H0EYV4"/>
<dbReference type="Proteomes" id="UP000005446">
    <property type="component" value="Unassembled WGS sequence"/>
</dbReference>
<feature type="compositionally biased region" description="Basic residues" evidence="2">
    <location>
        <begin position="821"/>
        <end position="836"/>
    </location>
</feature>
<dbReference type="EMBL" id="AGUE01000258">
    <property type="protein sequence ID" value="EHK96307.1"/>
    <property type="molecule type" value="Genomic_DNA"/>
</dbReference>
<dbReference type="PROSITE" id="PS50330">
    <property type="entry name" value="UIM"/>
    <property type="match status" value="1"/>
</dbReference>
<comment type="caution">
    <text evidence="4">The sequence shown here is derived from an EMBL/GenBank/DDBJ whole genome shotgun (WGS) entry which is preliminary data.</text>
</comment>
<dbReference type="InterPro" id="IPR003903">
    <property type="entry name" value="UIM_dom"/>
</dbReference>
<feature type="compositionally biased region" description="Low complexity" evidence="2">
    <location>
        <begin position="527"/>
        <end position="547"/>
    </location>
</feature>
<accession>H0EYV4</accession>
<feature type="region of interest" description="Disordered" evidence="2">
    <location>
        <begin position="793"/>
        <end position="843"/>
    </location>
</feature>
<sequence length="1091" mass="117474">MAAGNEKPNEGDKRISANLLAQTEAAIVGNFEDERLSRTSSRASAYPQDSRYRPGLTIGGDPSELMAFMVKNPGLMPGFDSLKAGDVGKRRRGMEEIVLGCWRSCVEAGNGLGAPPSKESTESLGFDAGINMETDPSDKPFIADAIIANPPSFAHIHIAEKMGIPLHMMFTSPALIPKPNDWGRHISISGFYFLSLASSFTPEPALAEFLAAGPPPVYIGFGSIVVDDPNAMTTLIFEAVKKTGCRALVSKGWGGLGADEMGVPEGVFMLGNVPHDWLFQHVSAVVHHGGAGTTAAGIATGKPTVVVPFFGDQPFWGAMVARAGAGPLPIPYKQLTADKLSEALIEALKPETLAKAKELGARIKEEQGTDVGAKSFHDNLDIDSMRCSLAPTRVAVWRLKRTQTRLSALAANILASEGLLDFADLKLYRTREYETDDGPWDPITGGATALLGTIASLSMGVADFPIEIFKRAKTANSCKRTIPKASPQFTDSKPLAKPQATSQNSSQADLQDTNENTGETTPTSLMSAPGSPRPSRSATAAPSSKTSWESTTTHRSSTDIGSMESTQTSLASGSAREPAIFDPSKMTLENAGRASKGISRIVGAGLKSPMDFTLGLARGFHNAPKLYGDDTVRPQEKVTDFQSGLKAAGKEFGFGFYDGITGLVTQPLRGAEKEGAAGLIKGIGKGIGGLILKPGAAIFGLPGHAFMGVHKEIRKMFGSSVLNYIIAARTARGFEEAQACSPEERAAIIRQWKAHKDEYQSTKMKIVEQGGPELNEHGYLSPKGFMQTRHLPFEERKRLHKERQTKRRETAQKEAAEGNGHKHCPFCRRDQPHRHTPRETQDKPVVPHALEGNIQDEFEHAIHTSVAATSRGDPEEDEMIERAIRASVRELQAAQDSKLSNQEALERAIQASIGEAGHRPSTSSTEYTEKDAEHERALEYAIQQSLLRYHVTEPDENEDEDEAVKLAMIKSLEGGSDVPDPEEIDHALLEAIEQSKANALKENEDDKILLEQVIKQSLLDDSKDKAYTSRPSTAGESSSAPHDGARTAGTGGETPRGRQGPHDPPPNTAVEGDSAADEEALRLAIQESLKR</sequence>
<protein>
    <submittedName>
        <fullName evidence="4">Putative Sterol 3-beta-glucosyltransferase</fullName>
    </submittedName>
</protein>
<name>H0EYV4_GLAL7</name>
<evidence type="ECO:0000259" key="3">
    <source>
        <dbReference type="Pfam" id="PF06722"/>
    </source>
</evidence>
<evidence type="ECO:0000256" key="2">
    <source>
        <dbReference type="SAM" id="MobiDB-lite"/>
    </source>
</evidence>
<evidence type="ECO:0000313" key="5">
    <source>
        <dbReference type="Proteomes" id="UP000005446"/>
    </source>
</evidence>
<organism evidence="4 5">
    <name type="scientific">Glarea lozoyensis (strain ATCC 74030 / MF5533)</name>
    <dbReference type="NCBI Taxonomy" id="1104152"/>
    <lineage>
        <taxon>Eukaryota</taxon>
        <taxon>Fungi</taxon>
        <taxon>Dikarya</taxon>
        <taxon>Ascomycota</taxon>
        <taxon>Pezizomycotina</taxon>
        <taxon>Leotiomycetes</taxon>
        <taxon>Helotiales</taxon>
        <taxon>Helotiaceae</taxon>
        <taxon>Glarea</taxon>
    </lineage>
</organism>
<dbReference type="SMART" id="SM00726">
    <property type="entry name" value="UIM"/>
    <property type="match status" value="3"/>
</dbReference>
<feature type="domain" description="Erythromycin biosynthesis protein CIII-like C-terminal" evidence="3">
    <location>
        <begin position="261"/>
        <end position="354"/>
    </location>
</feature>
<feature type="region of interest" description="Disordered" evidence="2">
    <location>
        <begin position="477"/>
        <end position="580"/>
    </location>
</feature>
<dbReference type="PANTHER" id="PTHR48050">
    <property type="entry name" value="STEROL 3-BETA-GLUCOSYLTRANSFERASE"/>
    <property type="match status" value="1"/>
</dbReference>
<dbReference type="HOGENOM" id="CLU_000537_1_0_1"/>
<feature type="compositionally biased region" description="Polar residues" evidence="2">
    <location>
        <begin position="548"/>
        <end position="572"/>
    </location>
</feature>
<feature type="compositionally biased region" description="Polar residues" evidence="2">
    <location>
        <begin position="1029"/>
        <end position="1040"/>
    </location>
</feature>
<proteinExistence type="predicted"/>
<evidence type="ECO:0000313" key="4">
    <source>
        <dbReference type="EMBL" id="EHK96307.1"/>
    </source>
</evidence>
<feature type="region of interest" description="Disordered" evidence="2">
    <location>
        <begin position="1019"/>
        <end position="1091"/>
    </location>
</feature>
<dbReference type="FunFam" id="3.40.50.2000:FF:000009">
    <property type="entry name" value="Sterol 3-beta-glucosyltransferase UGT80A2"/>
    <property type="match status" value="1"/>
</dbReference>
<dbReference type="SUPFAM" id="SSF53756">
    <property type="entry name" value="UDP-Glycosyltransferase/glycogen phosphorylase"/>
    <property type="match status" value="1"/>
</dbReference>
<reference evidence="4 5" key="1">
    <citation type="journal article" date="2012" name="Eukaryot. Cell">
        <title>Genome sequence of the fungus Glarea lozoyensis: the first genome sequence of a species from the Helotiaceae family.</title>
        <authorList>
            <person name="Youssar L."/>
            <person name="Gruening B.A."/>
            <person name="Erxleben A."/>
            <person name="Guenther S."/>
            <person name="Huettel W."/>
        </authorList>
    </citation>
    <scope>NUCLEOTIDE SEQUENCE [LARGE SCALE GENOMIC DNA]</scope>
    <source>
        <strain evidence="5">ATCC 74030 / MF5533</strain>
    </source>
</reference>
<keyword evidence="5" id="KW-1185">Reference proteome</keyword>